<proteinExistence type="predicted"/>
<evidence type="ECO:0000313" key="2">
    <source>
        <dbReference type="Proteomes" id="UP000253975"/>
    </source>
</evidence>
<gene>
    <name evidence="1" type="ORF">C1881_07225</name>
</gene>
<reference evidence="1 2" key="1">
    <citation type="journal article" date="2018" name="Elife">
        <title>Discovery and characterization of a prevalent human gut bacterial enzyme sufficient for the inactivation of a family of plant toxins.</title>
        <authorList>
            <person name="Koppel N."/>
            <person name="Bisanz J.E."/>
            <person name="Pandelia M.E."/>
            <person name="Turnbaugh P.J."/>
            <person name="Balskus E.P."/>
        </authorList>
    </citation>
    <scope>NUCLEOTIDE SEQUENCE [LARGE SCALE GENOMIC DNA]</scope>
    <source>
        <strain evidence="1 2">OB21 GAM31</strain>
    </source>
</reference>
<organism evidence="1 2">
    <name type="scientific">Slackia isoflavoniconvertens</name>
    <dbReference type="NCBI Taxonomy" id="572010"/>
    <lineage>
        <taxon>Bacteria</taxon>
        <taxon>Bacillati</taxon>
        <taxon>Actinomycetota</taxon>
        <taxon>Coriobacteriia</taxon>
        <taxon>Eggerthellales</taxon>
        <taxon>Eggerthellaceae</taxon>
        <taxon>Slackia</taxon>
    </lineage>
</organism>
<protein>
    <submittedName>
        <fullName evidence="1">Uncharacterized protein</fullName>
    </submittedName>
</protein>
<name>A0A369LGJ1_9ACTN</name>
<evidence type="ECO:0000313" key="1">
    <source>
        <dbReference type="EMBL" id="RDB57767.1"/>
    </source>
</evidence>
<dbReference type="EMBL" id="PPTO01000011">
    <property type="protein sequence ID" value="RDB57767.1"/>
    <property type="molecule type" value="Genomic_DNA"/>
</dbReference>
<comment type="caution">
    <text evidence="1">The sequence shown here is derived from an EMBL/GenBank/DDBJ whole genome shotgun (WGS) entry which is preliminary data.</text>
</comment>
<dbReference type="Proteomes" id="UP000253975">
    <property type="component" value="Unassembled WGS sequence"/>
</dbReference>
<dbReference type="AlphaFoldDB" id="A0A369LGJ1"/>
<sequence>MYTAGFKQKVVGLNRSRGRSTRRLLAGWACDVGSLSDWVKRADAADAHGAQLPAQVEAGHARLVEAFRGLRQGLYPRCELVRLVPERFPLDLAGFGREAQAFIERTWTSGPTKEVALFIGSPFHECGVAAGGLDTAIVGLIRGYACRRGFQLFYALLISS</sequence>
<accession>A0A369LGJ1</accession>